<evidence type="ECO:0000256" key="1">
    <source>
        <dbReference type="SAM" id="Phobius"/>
    </source>
</evidence>
<feature type="transmembrane region" description="Helical" evidence="1">
    <location>
        <begin position="85"/>
        <end position="103"/>
    </location>
</feature>
<proteinExistence type="predicted"/>
<dbReference type="InParanoid" id="A0A078BBA1"/>
<organism evidence="2 3">
    <name type="scientific">Stylonychia lemnae</name>
    <name type="common">Ciliate</name>
    <dbReference type="NCBI Taxonomy" id="5949"/>
    <lineage>
        <taxon>Eukaryota</taxon>
        <taxon>Sar</taxon>
        <taxon>Alveolata</taxon>
        <taxon>Ciliophora</taxon>
        <taxon>Intramacronucleata</taxon>
        <taxon>Spirotrichea</taxon>
        <taxon>Stichotrichia</taxon>
        <taxon>Sporadotrichida</taxon>
        <taxon>Oxytrichidae</taxon>
        <taxon>Stylonychinae</taxon>
        <taxon>Stylonychia</taxon>
    </lineage>
</organism>
<sequence>MSEGQHHGGVAHHTTNNFDNNYQQHFRETFNKQGRKTPVLIGYRAENQYIWVYGYNSFITGAYYGAFIGIPYSVFHRKLSLIPKYAAGFGALYAAFSASSAYFRNEI</sequence>
<keyword evidence="1" id="KW-0472">Membrane</keyword>
<gene>
    <name evidence="2" type="primary">Contig9509.g10172</name>
    <name evidence="2" type="ORF">STYLEM_19990</name>
</gene>
<feature type="transmembrane region" description="Helical" evidence="1">
    <location>
        <begin position="50"/>
        <end position="73"/>
    </location>
</feature>
<evidence type="ECO:0000313" key="3">
    <source>
        <dbReference type="Proteomes" id="UP000039865"/>
    </source>
</evidence>
<keyword evidence="3" id="KW-1185">Reference proteome</keyword>
<dbReference type="EMBL" id="CCKQ01018845">
    <property type="protein sequence ID" value="CDW90843.1"/>
    <property type="molecule type" value="Genomic_DNA"/>
</dbReference>
<name>A0A078BBA1_STYLE</name>
<dbReference type="AlphaFoldDB" id="A0A078BBA1"/>
<protein>
    <submittedName>
        <fullName evidence="2">Uncharacterized protein</fullName>
    </submittedName>
</protein>
<reference evidence="2 3" key="1">
    <citation type="submission" date="2014-06" db="EMBL/GenBank/DDBJ databases">
        <authorList>
            <person name="Swart Estienne"/>
        </authorList>
    </citation>
    <scope>NUCLEOTIDE SEQUENCE [LARGE SCALE GENOMIC DNA]</scope>
    <source>
        <strain evidence="2 3">130c</strain>
    </source>
</reference>
<keyword evidence="1" id="KW-1133">Transmembrane helix</keyword>
<dbReference type="Proteomes" id="UP000039865">
    <property type="component" value="Unassembled WGS sequence"/>
</dbReference>
<accession>A0A078BBA1</accession>
<evidence type="ECO:0000313" key="2">
    <source>
        <dbReference type="EMBL" id="CDW90843.1"/>
    </source>
</evidence>
<keyword evidence="1" id="KW-0812">Transmembrane</keyword>